<protein>
    <submittedName>
        <fullName evidence="1">Immunity 53 family protein</fullName>
    </submittedName>
</protein>
<keyword evidence="2" id="KW-1185">Reference proteome</keyword>
<name>A0ABT3G773_9BACT</name>
<evidence type="ECO:0000313" key="1">
    <source>
        <dbReference type="EMBL" id="MCW1915703.1"/>
    </source>
</evidence>
<reference evidence="1" key="1">
    <citation type="submission" date="2022-10" db="EMBL/GenBank/DDBJ databases">
        <title>Luteolibacter sp. GHJ8, whole genome shotgun sequencing project.</title>
        <authorList>
            <person name="Zhao G."/>
            <person name="Shen L."/>
        </authorList>
    </citation>
    <scope>NUCLEOTIDE SEQUENCE</scope>
    <source>
        <strain evidence="1">GHJ8</strain>
    </source>
</reference>
<dbReference type="Proteomes" id="UP001165653">
    <property type="component" value="Unassembled WGS sequence"/>
</dbReference>
<dbReference type="InterPro" id="IPR028228">
    <property type="entry name" value="Imm53"/>
</dbReference>
<dbReference type="Pfam" id="PF15580">
    <property type="entry name" value="Imm53"/>
    <property type="match status" value="1"/>
</dbReference>
<sequence>MHRRPPETNWLVDFSKLVGWYKSHCDRVREHEKGIRLETLDNPGWILKINLVGTNLEGCAMAEVAEGLDDGDHLPWIHCYIRENEFVGACDPDQVARLFAVFEDFRTASLS</sequence>
<comment type="caution">
    <text evidence="1">The sequence shown here is derived from an EMBL/GenBank/DDBJ whole genome shotgun (WGS) entry which is preliminary data.</text>
</comment>
<dbReference type="RefSeq" id="WP_264515257.1">
    <property type="nucleotide sequence ID" value="NZ_JAPDDR010000010.1"/>
</dbReference>
<evidence type="ECO:0000313" key="2">
    <source>
        <dbReference type="Proteomes" id="UP001165653"/>
    </source>
</evidence>
<gene>
    <name evidence="1" type="ORF">OJ996_19105</name>
</gene>
<proteinExistence type="predicted"/>
<accession>A0ABT3G773</accession>
<organism evidence="1 2">
    <name type="scientific">Luteolibacter rhizosphaerae</name>
    <dbReference type="NCBI Taxonomy" id="2989719"/>
    <lineage>
        <taxon>Bacteria</taxon>
        <taxon>Pseudomonadati</taxon>
        <taxon>Verrucomicrobiota</taxon>
        <taxon>Verrucomicrobiia</taxon>
        <taxon>Verrucomicrobiales</taxon>
        <taxon>Verrucomicrobiaceae</taxon>
        <taxon>Luteolibacter</taxon>
    </lineage>
</organism>
<dbReference type="EMBL" id="JAPDDR010000010">
    <property type="protein sequence ID" value="MCW1915703.1"/>
    <property type="molecule type" value="Genomic_DNA"/>
</dbReference>